<gene>
    <name evidence="2" type="ORF">BW733_12355</name>
</gene>
<organism evidence="2 3">
    <name type="scientific">Tessaracoccus flavescens</name>
    <dbReference type="NCBI Taxonomy" id="399497"/>
    <lineage>
        <taxon>Bacteria</taxon>
        <taxon>Bacillati</taxon>
        <taxon>Actinomycetota</taxon>
        <taxon>Actinomycetes</taxon>
        <taxon>Propionibacteriales</taxon>
        <taxon>Propionibacteriaceae</taxon>
        <taxon>Tessaracoccus</taxon>
    </lineage>
</organism>
<evidence type="ECO:0000313" key="2">
    <source>
        <dbReference type="EMBL" id="AQP51484.1"/>
    </source>
</evidence>
<proteinExistence type="predicted"/>
<accession>A0A1Q2CZL7</accession>
<dbReference type="KEGG" id="tfa:BW733_12355"/>
<dbReference type="Proteomes" id="UP000188235">
    <property type="component" value="Chromosome"/>
</dbReference>
<dbReference type="AlphaFoldDB" id="A0A1Q2CZL7"/>
<name>A0A1Q2CZL7_9ACTN</name>
<feature type="compositionally biased region" description="Polar residues" evidence="1">
    <location>
        <begin position="57"/>
        <end position="75"/>
    </location>
</feature>
<reference evidence="2 3" key="1">
    <citation type="journal article" date="2008" name="Int. J. Syst. Evol. Microbiol.">
        <title>Tessaracoccus flavescens sp. nov., isolated from marine sediment.</title>
        <authorList>
            <person name="Lee D.W."/>
            <person name="Lee S.D."/>
        </authorList>
    </citation>
    <scope>NUCLEOTIDE SEQUENCE [LARGE SCALE GENOMIC DNA]</scope>
    <source>
        <strain evidence="2 3">SST-39T</strain>
    </source>
</reference>
<evidence type="ECO:0000256" key="1">
    <source>
        <dbReference type="SAM" id="MobiDB-lite"/>
    </source>
</evidence>
<keyword evidence="3" id="KW-1185">Reference proteome</keyword>
<protein>
    <submittedName>
        <fullName evidence="2">Uncharacterized protein</fullName>
    </submittedName>
</protein>
<evidence type="ECO:0000313" key="3">
    <source>
        <dbReference type="Proteomes" id="UP000188235"/>
    </source>
</evidence>
<dbReference type="EMBL" id="CP019607">
    <property type="protein sequence ID" value="AQP51484.1"/>
    <property type="molecule type" value="Genomic_DNA"/>
</dbReference>
<sequence>MSRNWNSSFTGRSWPSGYRWLRNASRSFATSFGSTEIASVQLSSGPYAKPCAVARSPLSSSSATRARDSQSSASG</sequence>
<feature type="region of interest" description="Disordered" evidence="1">
    <location>
        <begin position="56"/>
        <end position="75"/>
    </location>
</feature>